<name>C1N1E5_MICPC</name>
<feature type="region of interest" description="Disordered" evidence="6">
    <location>
        <begin position="83"/>
        <end position="102"/>
    </location>
</feature>
<dbReference type="GO" id="GO:0003677">
    <property type="term" value="F:DNA binding"/>
    <property type="evidence" value="ECO:0007669"/>
    <property type="project" value="InterPro"/>
</dbReference>
<evidence type="ECO:0000313" key="9">
    <source>
        <dbReference type="Proteomes" id="UP000001876"/>
    </source>
</evidence>
<proteinExistence type="predicted"/>
<dbReference type="AlphaFoldDB" id="C1N1E5"/>
<dbReference type="SUPFAM" id="SSF57716">
    <property type="entry name" value="Glucocorticoid receptor-like (DNA-binding domain)"/>
    <property type="match status" value="1"/>
</dbReference>
<dbReference type="RefSeq" id="XP_003061802.1">
    <property type="nucleotide sequence ID" value="XM_003061756.1"/>
</dbReference>
<dbReference type="GO" id="GO:0005634">
    <property type="term" value="C:nucleus"/>
    <property type="evidence" value="ECO:0007669"/>
    <property type="project" value="UniProtKB-SubCell"/>
</dbReference>
<evidence type="ECO:0000256" key="1">
    <source>
        <dbReference type="ARBA" id="ARBA00004123"/>
    </source>
</evidence>
<protein>
    <submittedName>
        <fullName evidence="8">Predicted protein</fullName>
    </submittedName>
</protein>
<dbReference type="InterPro" id="IPR001510">
    <property type="entry name" value="Znf_PARP"/>
</dbReference>
<accession>C1N1E5</accession>
<evidence type="ECO:0000313" key="8">
    <source>
        <dbReference type="EMBL" id="EEH54432.1"/>
    </source>
</evidence>
<keyword evidence="9" id="KW-1185">Reference proteome</keyword>
<dbReference type="GeneID" id="9686990"/>
<evidence type="ECO:0000256" key="5">
    <source>
        <dbReference type="ARBA" id="ARBA00023242"/>
    </source>
</evidence>
<dbReference type="Pfam" id="PF00645">
    <property type="entry name" value="zf-PARP"/>
    <property type="match status" value="1"/>
</dbReference>
<keyword evidence="2" id="KW-0479">Metal-binding</keyword>
<dbReference type="GO" id="GO:0008270">
    <property type="term" value="F:zinc ion binding"/>
    <property type="evidence" value="ECO:0007669"/>
    <property type="project" value="UniProtKB-KW"/>
</dbReference>
<organism evidence="9">
    <name type="scientific">Micromonas pusilla (strain CCMP1545)</name>
    <name type="common">Picoplanktonic green alga</name>
    <dbReference type="NCBI Taxonomy" id="564608"/>
    <lineage>
        <taxon>Eukaryota</taxon>
        <taxon>Viridiplantae</taxon>
        <taxon>Chlorophyta</taxon>
        <taxon>Mamiellophyceae</taxon>
        <taxon>Mamiellales</taxon>
        <taxon>Mamiellaceae</taxon>
        <taxon>Micromonas</taxon>
    </lineage>
</organism>
<evidence type="ECO:0000256" key="4">
    <source>
        <dbReference type="ARBA" id="ARBA00022833"/>
    </source>
</evidence>
<keyword evidence="3" id="KW-0863">Zinc-finger</keyword>
<evidence type="ECO:0000256" key="3">
    <source>
        <dbReference type="ARBA" id="ARBA00022771"/>
    </source>
</evidence>
<evidence type="ECO:0000259" key="7">
    <source>
        <dbReference type="PROSITE" id="PS50064"/>
    </source>
</evidence>
<dbReference type="SMART" id="SM01336">
    <property type="entry name" value="zf-PARP"/>
    <property type="match status" value="1"/>
</dbReference>
<evidence type="ECO:0000256" key="2">
    <source>
        <dbReference type="ARBA" id="ARBA00022723"/>
    </source>
</evidence>
<dbReference type="Gene3D" id="3.30.1740.10">
    <property type="entry name" value="Zinc finger, PARP-type"/>
    <property type="match status" value="1"/>
</dbReference>
<dbReference type="PROSITE" id="PS50064">
    <property type="entry name" value="ZF_PARP_2"/>
    <property type="match status" value="1"/>
</dbReference>
<feature type="domain" description="PARP-type" evidence="7">
    <location>
        <begin position="5"/>
        <end position="78"/>
    </location>
</feature>
<dbReference type="EMBL" id="GG663744">
    <property type="protein sequence ID" value="EEH54432.1"/>
    <property type="molecule type" value="Genomic_DNA"/>
</dbReference>
<dbReference type="Proteomes" id="UP000001876">
    <property type="component" value="Unassembled WGS sequence"/>
</dbReference>
<keyword evidence="4" id="KW-0862">Zinc</keyword>
<sequence length="102" mass="11149">MPKAYVVERAPNARASCKGVCGMKFEKDVLRFCGKSGKRQSPAWTHLSCAPAATFDAAIATCGDLGSIPGVKELEIEDTMRRARENARKREERLAARRSPPA</sequence>
<feature type="compositionally biased region" description="Basic and acidic residues" evidence="6">
    <location>
        <begin position="83"/>
        <end position="95"/>
    </location>
</feature>
<keyword evidence="5" id="KW-0539">Nucleus</keyword>
<comment type="subcellular location">
    <subcellularLocation>
        <location evidence="1">Nucleus</location>
    </subcellularLocation>
</comment>
<evidence type="ECO:0000256" key="6">
    <source>
        <dbReference type="SAM" id="MobiDB-lite"/>
    </source>
</evidence>
<dbReference type="InterPro" id="IPR036957">
    <property type="entry name" value="Znf_PARP_sf"/>
</dbReference>
<dbReference type="KEGG" id="mpp:MICPUCDRAFT_51371"/>
<gene>
    <name evidence="8" type="ORF">MICPUCDRAFT_51371</name>
</gene>
<reference evidence="8 9" key="1">
    <citation type="journal article" date="2009" name="Science">
        <title>Green evolution and dynamic adaptations revealed by genomes of the marine picoeukaryotes Micromonas.</title>
        <authorList>
            <person name="Worden A.Z."/>
            <person name="Lee J.H."/>
            <person name="Mock T."/>
            <person name="Rouze P."/>
            <person name="Simmons M.P."/>
            <person name="Aerts A.L."/>
            <person name="Allen A.E."/>
            <person name="Cuvelier M.L."/>
            <person name="Derelle E."/>
            <person name="Everett M.V."/>
            <person name="Foulon E."/>
            <person name="Grimwood J."/>
            <person name="Gundlach H."/>
            <person name="Henrissat B."/>
            <person name="Napoli C."/>
            <person name="McDonald S.M."/>
            <person name="Parker M.S."/>
            <person name="Rombauts S."/>
            <person name="Salamov A."/>
            <person name="Von Dassow P."/>
            <person name="Badger J.H."/>
            <person name="Coutinho P.M."/>
            <person name="Demir E."/>
            <person name="Dubchak I."/>
            <person name="Gentemann C."/>
            <person name="Eikrem W."/>
            <person name="Gready J.E."/>
            <person name="John U."/>
            <person name="Lanier W."/>
            <person name="Lindquist E.A."/>
            <person name="Lucas S."/>
            <person name="Mayer K.F."/>
            <person name="Moreau H."/>
            <person name="Not F."/>
            <person name="Otillar R."/>
            <person name="Panaud O."/>
            <person name="Pangilinan J."/>
            <person name="Paulsen I."/>
            <person name="Piegu B."/>
            <person name="Poliakov A."/>
            <person name="Robbens S."/>
            <person name="Schmutz J."/>
            <person name="Toulza E."/>
            <person name="Wyss T."/>
            <person name="Zelensky A."/>
            <person name="Zhou K."/>
            <person name="Armbrust E.V."/>
            <person name="Bhattacharya D."/>
            <person name="Goodenough U.W."/>
            <person name="Van de Peer Y."/>
            <person name="Grigoriev I.V."/>
        </authorList>
    </citation>
    <scope>NUCLEOTIDE SEQUENCE [LARGE SCALE GENOMIC DNA]</scope>
    <source>
        <strain evidence="8 9">CCMP1545</strain>
    </source>
</reference>